<evidence type="ECO:0000256" key="1">
    <source>
        <dbReference type="SAM" id="MobiDB-lite"/>
    </source>
</evidence>
<protein>
    <submittedName>
        <fullName evidence="2">Uncharacterized protein</fullName>
    </submittedName>
</protein>
<evidence type="ECO:0000313" key="3">
    <source>
        <dbReference type="Proteomes" id="UP000887159"/>
    </source>
</evidence>
<feature type="region of interest" description="Disordered" evidence="1">
    <location>
        <begin position="87"/>
        <end position="111"/>
    </location>
</feature>
<keyword evidence="3" id="KW-1185">Reference proteome</keyword>
<gene>
    <name evidence="2" type="ORF">TNCV_2202181</name>
</gene>
<name>A0A8X6RCT6_TRICX</name>
<dbReference type="EMBL" id="BMAU01021070">
    <property type="protein sequence ID" value="GFX89376.1"/>
    <property type="molecule type" value="Genomic_DNA"/>
</dbReference>
<evidence type="ECO:0000313" key="2">
    <source>
        <dbReference type="EMBL" id="GFX89376.1"/>
    </source>
</evidence>
<comment type="caution">
    <text evidence="2">The sequence shown here is derived from an EMBL/GenBank/DDBJ whole genome shotgun (WGS) entry which is preliminary data.</text>
</comment>
<proteinExistence type="predicted"/>
<organism evidence="2 3">
    <name type="scientific">Trichonephila clavipes</name>
    <name type="common">Golden silk orbweaver</name>
    <name type="synonym">Nephila clavipes</name>
    <dbReference type="NCBI Taxonomy" id="2585209"/>
    <lineage>
        <taxon>Eukaryota</taxon>
        <taxon>Metazoa</taxon>
        <taxon>Ecdysozoa</taxon>
        <taxon>Arthropoda</taxon>
        <taxon>Chelicerata</taxon>
        <taxon>Arachnida</taxon>
        <taxon>Araneae</taxon>
        <taxon>Araneomorphae</taxon>
        <taxon>Entelegynae</taxon>
        <taxon>Araneoidea</taxon>
        <taxon>Nephilidae</taxon>
        <taxon>Trichonephila</taxon>
    </lineage>
</organism>
<reference evidence="2" key="1">
    <citation type="submission" date="2020-08" db="EMBL/GenBank/DDBJ databases">
        <title>Multicomponent nature underlies the extraordinary mechanical properties of spider dragline silk.</title>
        <authorList>
            <person name="Kono N."/>
            <person name="Nakamura H."/>
            <person name="Mori M."/>
            <person name="Yoshida Y."/>
            <person name="Ohtoshi R."/>
            <person name="Malay A.D."/>
            <person name="Moran D.A.P."/>
            <person name="Tomita M."/>
            <person name="Numata K."/>
            <person name="Arakawa K."/>
        </authorList>
    </citation>
    <scope>NUCLEOTIDE SEQUENCE</scope>
</reference>
<sequence length="111" mass="12358">MVKGVPVPIDNRRSLSKKNTVASADDERMGLRNTGGTRADFCGLPRIRYEGRVVDPPLVFKKGFLGKKREEEISKRERPGEILAQRLGASGVEPGSDWETEGDFFGRKEIP</sequence>
<dbReference type="Proteomes" id="UP000887159">
    <property type="component" value="Unassembled WGS sequence"/>
</dbReference>
<dbReference type="AlphaFoldDB" id="A0A8X6RCT6"/>
<feature type="region of interest" description="Disordered" evidence="1">
    <location>
        <begin position="1"/>
        <end position="24"/>
    </location>
</feature>
<accession>A0A8X6RCT6</accession>